<keyword evidence="2" id="KW-1133">Transmembrane helix</keyword>
<dbReference type="PANTHER" id="PTHR22576">
    <property type="entry name" value="MUCOSA ASSOCIATED LYMPHOID TISSUE LYMPHOMA TRANSLOCATION PROTEIN 1/PARACASPASE"/>
    <property type="match status" value="1"/>
</dbReference>
<reference evidence="4 5" key="1">
    <citation type="submission" date="2017-04" db="EMBL/GenBank/DDBJ databases">
        <authorList>
            <person name="Afonso C.L."/>
            <person name="Miller P.J."/>
            <person name="Scott M.A."/>
            <person name="Spackman E."/>
            <person name="Goraichik I."/>
            <person name="Dimitrov K.M."/>
            <person name="Suarez D.L."/>
            <person name="Swayne D.E."/>
        </authorList>
    </citation>
    <scope>NUCLEOTIDE SEQUENCE [LARGE SCALE GENOMIC DNA]</scope>
    <source>
        <strain evidence="4 5">USBA 355</strain>
    </source>
</reference>
<dbReference type="InterPro" id="IPR015917">
    <property type="entry name" value="Pept_C14A"/>
</dbReference>
<accession>A0A1Y6C0A3</accession>
<organism evidence="4 5">
    <name type="scientific">Tistlia consotensis USBA 355</name>
    <dbReference type="NCBI Taxonomy" id="560819"/>
    <lineage>
        <taxon>Bacteria</taxon>
        <taxon>Pseudomonadati</taxon>
        <taxon>Pseudomonadota</taxon>
        <taxon>Alphaproteobacteria</taxon>
        <taxon>Rhodospirillales</taxon>
        <taxon>Rhodovibrionaceae</taxon>
        <taxon>Tistlia</taxon>
    </lineage>
</organism>
<dbReference type="InterPro" id="IPR029030">
    <property type="entry name" value="Caspase-like_dom_sf"/>
</dbReference>
<dbReference type="InterPro" id="IPR011600">
    <property type="entry name" value="Pept_C14_caspase"/>
</dbReference>
<dbReference type="GO" id="GO:0004197">
    <property type="term" value="F:cysteine-type endopeptidase activity"/>
    <property type="evidence" value="ECO:0007669"/>
    <property type="project" value="InterPro"/>
</dbReference>
<dbReference type="STRING" id="560819.SAMN05428998_11066"/>
<dbReference type="Gene3D" id="3.40.50.1460">
    <property type="match status" value="1"/>
</dbReference>
<dbReference type="GO" id="GO:0006508">
    <property type="term" value="P:proteolysis"/>
    <property type="evidence" value="ECO:0007669"/>
    <property type="project" value="InterPro"/>
</dbReference>
<proteinExistence type="inferred from homology"/>
<feature type="transmembrane region" description="Helical" evidence="2">
    <location>
        <begin position="278"/>
        <end position="303"/>
    </location>
</feature>
<feature type="transmembrane region" description="Helical" evidence="2">
    <location>
        <begin position="323"/>
        <end position="343"/>
    </location>
</feature>
<feature type="transmembrane region" description="Helical" evidence="2">
    <location>
        <begin position="468"/>
        <end position="492"/>
    </location>
</feature>
<feature type="transmembrane region" description="Helical" evidence="2">
    <location>
        <begin position="425"/>
        <end position="447"/>
    </location>
</feature>
<dbReference type="Pfam" id="PF00656">
    <property type="entry name" value="Peptidase_C14"/>
    <property type="match status" value="1"/>
</dbReference>
<dbReference type="PANTHER" id="PTHR22576:SF37">
    <property type="entry name" value="MUCOSA-ASSOCIATED LYMPHOID TISSUE LYMPHOMA TRANSLOCATION PROTEIN 1"/>
    <property type="match status" value="1"/>
</dbReference>
<evidence type="ECO:0000259" key="3">
    <source>
        <dbReference type="PROSITE" id="PS50208"/>
    </source>
</evidence>
<keyword evidence="2" id="KW-0472">Membrane</keyword>
<feature type="transmembrane region" description="Helical" evidence="2">
    <location>
        <begin position="585"/>
        <end position="609"/>
    </location>
</feature>
<dbReference type="PROSITE" id="PS50208">
    <property type="entry name" value="CASPASE_P20"/>
    <property type="match status" value="1"/>
</dbReference>
<evidence type="ECO:0000313" key="4">
    <source>
        <dbReference type="EMBL" id="SMF29800.1"/>
    </source>
</evidence>
<dbReference type="InterPro" id="IPR052039">
    <property type="entry name" value="Caspase-related_regulators"/>
</dbReference>
<evidence type="ECO:0000256" key="1">
    <source>
        <dbReference type="ARBA" id="ARBA00010134"/>
    </source>
</evidence>
<evidence type="ECO:0000313" key="5">
    <source>
        <dbReference type="Proteomes" id="UP000192917"/>
    </source>
</evidence>
<evidence type="ECO:0000256" key="2">
    <source>
        <dbReference type="SAM" id="Phobius"/>
    </source>
</evidence>
<dbReference type="SMART" id="SM00115">
    <property type="entry name" value="CASc"/>
    <property type="match status" value="1"/>
</dbReference>
<dbReference type="AlphaFoldDB" id="A0A1Y6C0A3"/>
<dbReference type="Proteomes" id="UP000192917">
    <property type="component" value="Unassembled WGS sequence"/>
</dbReference>
<feature type="transmembrane region" description="Helical" evidence="2">
    <location>
        <begin position="504"/>
        <end position="524"/>
    </location>
</feature>
<protein>
    <submittedName>
        <fullName evidence="4">Caspase domain-containing protein</fullName>
    </submittedName>
</protein>
<feature type="transmembrane region" description="Helical" evidence="2">
    <location>
        <begin position="374"/>
        <end position="396"/>
    </location>
</feature>
<feature type="transmembrane region" description="Helical" evidence="2">
    <location>
        <begin position="536"/>
        <end position="559"/>
    </location>
</feature>
<name>A0A1Y6C0A3_9PROT</name>
<keyword evidence="2" id="KW-0812">Transmembrane</keyword>
<dbReference type="SUPFAM" id="SSF52129">
    <property type="entry name" value="Caspase-like"/>
    <property type="match status" value="1"/>
</dbReference>
<sequence length="627" mass="68113">MSKDRTGRDPGLLADFGAQETSLSQLAGNGTSGRKRSPSRFALVIGNSDYGQLGELPNAARDAELIANRLRAVGFEAHLCKNLRSNDINRLFQAFVQRLRHVGNADTVIFYFAGHGYQDGDKNYLLPIIIEGDPFEPIPLQDMMAELSGLSKRRLVFFDACRSSFNAERVEDALVRARGLPAEQRPALRRGLADFAVDDETFISFSAAPGKPASDGAEGSPNSPYATALSRFIDEVDLPLSVMMARVRNSVWHDTREAQRTWDSSSLESSFFFKPSSLLFLFGNMLALIAFLVALVSLGIVLYEGAVAAYLGNLYFGNLDRWEWSYISAAVLALTIAVFLYGVGRAYSRVRGAQSEWQTEGEFRLFRRSSAGTNGAIGGVLGGILGSALVTFPYWIEWRAAQASCSARPWADPTLPDVCPHLGQLIAEGSVAGIYILVLLGFLSMHFSEWLVRGRPAGLVRARKSVQMVAGAMLGGVLAGVVVGPVITAYFGAQDRPFLEPRSILVWSILAVALMAFSIVNYKLETFTRARLLRSLLGAAIGTVCALAVLSGLVGILYWTGFIENTLAWANAGFYDPTKTRIEQYAFLLVAGLPYGIVFGLSFGVLVAATRLFSERSESAGNEPQAS</sequence>
<dbReference type="EMBL" id="FWZX01000010">
    <property type="protein sequence ID" value="SMF29800.1"/>
    <property type="molecule type" value="Genomic_DNA"/>
</dbReference>
<comment type="similarity">
    <text evidence="1">Belongs to the peptidase C14A family.</text>
</comment>
<keyword evidence="5" id="KW-1185">Reference proteome</keyword>
<dbReference type="RefSeq" id="WP_159460217.1">
    <property type="nucleotide sequence ID" value="NZ_FWZX01000010.1"/>
</dbReference>
<gene>
    <name evidence="4" type="ORF">SAMN05428998_11066</name>
</gene>
<feature type="domain" description="Caspase family p20" evidence="3">
    <location>
        <begin position="38"/>
        <end position="165"/>
    </location>
</feature>
<dbReference type="InterPro" id="IPR001309">
    <property type="entry name" value="Pept_C14_p20"/>
</dbReference>